<feature type="non-terminal residue" evidence="2">
    <location>
        <position position="1"/>
    </location>
</feature>
<feature type="region of interest" description="Disordered" evidence="1">
    <location>
        <begin position="1"/>
        <end position="107"/>
    </location>
</feature>
<dbReference type="AlphaFoldDB" id="A0A699V1A8"/>
<name>A0A699V1A8_TANCI</name>
<reference evidence="2" key="1">
    <citation type="journal article" date="2019" name="Sci. Rep.">
        <title>Draft genome of Tanacetum cinerariifolium, the natural source of mosquito coil.</title>
        <authorList>
            <person name="Yamashiro T."/>
            <person name="Shiraishi A."/>
            <person name="Satake H."/>
            <person name="Nakayama K."/>
        </authorList>
    </citation>
    <scope>NUCLEOTIDE SEQUENCE</scope>
</reference>
<protein>
    <submittedName>
        <fullName evidence="2">Nucleic acid-binding, OB-fold-like protein</fullName>
    </submittedName>
</protein>
<organism evidence="2">
    <name type="scientific">Tanacetum cinerariifolium</name>
    <name type="common">Dalmatian daisy</name>
    <name type="synonym">Chrysanthemum cinerariifolium</name>
    <dbReference type="NCBI Taxonomy" id="118510"/>
    <lineage>
        <taxon>Eukaryota</taxon>
        <taxon>Viridiplantae</taxon>
        <taxon>Streptophyta</taxon>
        <taxon>Embryophyta</taxon>
        <taxon>Tracheophyta</taxon>
        <taxon>Spermatophyta</taxon>
        <taxon>Magnoliopsida</taxon>
        <taxon>eudicotyledons</taxon>
        <taxon>Gunneridae</taxon>
        <taxon>Pentapetalae</taxon>
        <taxon>asterids</taxon>
        <taxon>campanulids</taxon>
        <taxon>Asterales</taxon>
        <taxon>Asteraceae</taxon>
        <taxon>Asteroideae</taxon>
        <taxon>Anthemideae</taxon>
        <taxon>Anthemidinae</taxon>
        <taxon>Tanacetum</taxon>
    </lineage>
</organism>
<evidence type="ECO:0000256" key="1">
    <source>
        <dbReference type="SAM" id="MobiDB-lite"/>
    </source>
</evidence>
<feature type="compositionally biased region" description="Polar residues" evidence="1">
    <location>
        <begin position="41"/>
        <end position="54"/>
    </location>
</feature>
<accession>A0A699V1A8</accession>
<evidence type="ECO:0000313" key="2">
    <source>
        <dbReference type="EMBL" id="GFD26004.1"/>
    </source>
</evidence>
<dbReference type="EMBL" id="BKCJ011365073">
    <property type="protein sequence ID" value="GFD26004.1"/>
    <property type="molecule type" value="Genomic_DNA"/>
</dbReference>
<proteinExistence type="predicted"/>
<sequence>LSEIQTDVALLQKPEPFVQNEDIEEAVNDEDNLSESRTKHSGTSPDNESGTLQSRAKHSGSLLDHQTLSDVLHSALEEANTNQNSSNDEEQKKEDDQSSDSNKRGTK</sequence>
<comment type="caution">
    <text evidence="2">The sequence shown here is derived from an EMBL/GenBank/DDBJ whole genome shotgun (WGS) entry which is preliminary data.</text>
</comment>
<feature type="compositionally biased region" description="Acidic residues" evidence="1">
    <location>
        <begin position="21"/>
        <end position="33"/>
    </location>
</feature>
<gene>
    <name evidence="2" type="ORF">Tci_897973</name>
</gene>